<dbReference type="EMBL" id="PDNW01000015">
    <property type="protein sequence ID" value="PLC48827.1"/>
    <property type="molecule type" value="Genomic_DNA"/>
</dbReference>
<organism evidence="1 2">
    <name type="scientific">Pollutimonas subterranea</name>
    <dbReference type="NCBI Taxonomy" id="2045210"/>
    <lineage>
        <taxon>Bacteria</taxon>
        <taxon>Pseudomonadati</taxon>
        <taxon>Pseudomonadota</taxon>
        <taxon>Betaproteobacteria</taxon>
        <taxon>Burkholderiales</taxon>
        <taxon>Alcaligenaceae</taxon>
        <taxon>Pollutimonas</taxon>
    </lineage>
</organism>
<protein>
    <recommendedName>
        <fullName evidence="3">BrnA antitoxin of type II toxin-antitoxin system</fullName>
    </recommendedName>
</protein>
<name>A0A2N4U1E5_9BURK</name>
<evidence type="ECO:0000313" key="2">
    <source>
        <dbReference type="Proteomes" id="UP000234190"/>
    </source>
</evidence>
<dbReference type="AlphaFoldDB" id="A0A2N4U1E5"/>
<sequence length="91" mass="10544">MSKKSNPTLIDDDAPEWSQEDFKTAKRLSEMPADFQQAIRRARGPQKSPRKVQTAVRYDADIVEAFKADGPGWQTRMNEALRDWLRTHQRA</sequence>
<evidence type="ECO:0000313" key="1">
    <source>
        <dbReference type="EMBL" id="PLC48827.1"/>
    </source>
</evidence>
<dbReference type="RefSeq" id="WP_102074959.1">
    <property type="nucleotide sequence ID" value="NZ_PDNW01000015.1"/>
</dbReference>
<accession>A0A2N4U1E5</accession>
<keyword evidence="2" id="KW-1185">Reference proteome</keyword>
<proteinExistence type="predicted"/>
<dbReference type="OrthoDB" id="9796641at2"/>
<comment type="caution">
    <text evidence="1">The sequence shown here is derived from an EMBL/GenBank/DDBJ whole genome shotgun (WGS) entry which is preliminary data.</text>
</comment>
<dbReference type="Proteomes" id="UP000234190">
    <property type="component" value="Unassembled WGS sequence"/>
</dbReference>
<evidence type="ECO:0008006" key="3">
    <source>
        <dbReference type="Google" id="ProtNLM"/>
    </source>
</evidence>
<gene>
    <name evidence="1" type="ORF">CR159_15915</name>
</gene>
<dbReference type="Pfam" id="PF14384">
    <property type="entry name" value="BrnA_antitoxin"/>
    <property type="match status" value="1"/>
</dbReference>
<reference evidence="1 2" key="1">
    <citation type="submission" date="2017-10" db="EMBL/GenBank/DDBJ databases">
        <title>Two draft genome sequences of Pusillimonas sp. strains isolated from a nitrate- and radionuclide-contaminated groundwater in Russia.</title>
        <authorList>
            <person name="Grouzdev D.S."/>
            <person name="Tourova T.P."/>
            <person name="Goeva M.A."/>
            <person name="Babich T.L."/>
            <person name="Sokolova D.S."/>
            <person name="Abdullin R."/>
            <person name="Poltaraus A.B."/>
            <person name="Toshchakov S.V."/>
            <person name="Nazina T.N."/>
        </authorList>
    </citation>
    <scope>NUCLEOTIDE SEQUENCE [LARGE SCALE GENOMIC DNA]</scope>
    <source>
        <strain evidence="1 2">JR1/69-3-13</strain>
    </source>
</reference>
<dbReference type="InterPro" id="IPR025528">
    <property type="entry name" value="BrnA_antitoxin"/>
</dbReference>